<dbReference type="Proteomes" id="UP000298860">
    <property type="component" value="Unassembled WGS sequence"/>
</dbReference>
<keyword evidence="1" id="KW-1133">Transmembrane helix</keyword>
<comment type="caution">
    <text evidence="2">The sequence shown here is derived from an EMBL/GenBank/DDBJ whole genome shotgun (WGS) entry which is preliminary data.</text>
</comment>
<evidence type="ECO:0000313" key="2">
    <source>
        <dbReference type="EMBL" id="GDY33996.1"/>
    </source>
</evidence>
<keyword evidence="3" id="KW-1185">Reference proteome</keyword>
<evidence type="ECO:0000313" key="3">
    <source>
        <dbReference type="Proteomes" id="UP000298860"/>
    </source>
</evidence>
<sequence>MPAQAIVIGGIPIPDDRPIFLVILAVHVACSAVCVVAGALAAVARKRPGRHPRAGYVYYAALTIAVAALIALAILRWPHDVHLLAIGAIALASATLGLLARRGRWRGWLRTHATGMAVSYIALFTGFYVDNGPNLPLWNRLPHAAYWLLPAAVGIPLLLRALHRHTHRRPTSTIDIDNTEATAHS</sequence>
<organism evidence="2 3">
    <name type="scientific">Gandjariella thermophila</name>
    <dbReference type="NCBI Taxonomy" id="1931992"/>
    <lineage>
        <taxon>Bacteria</taxon>
        <taxon>Bacillati</taxon>
        <taxon>Actinomycetota</taxon>
        <taxon>Actinomycetes</taxon>
        <taxon>Pseudonocardiales</taxon>
        <taxon>Pseudonocardiaceae</taxon>
        <taxon>Gandjariella</taxon>
    </lineage>
</organism>
<accession>A0A4D4JHX1</accession>
<evidence type="ECO:0000256" key="1">
    <source>
        <dbReference type="SAM" id="Phobius"/>
    </source>
</evidence>
<protein>
    <recommendedName>
        <fullName evidence="4">DUF2306 domain-containing protein</fullName>
    </recommendedName>
</protein>
<feature type="transmembrane region" description="Helical" evidence="1">
    <location>
        <begin position="19"/>
        <end position="44"/>
    </location>
</feature>
<evidence type="ECO:0008006" key="4">
    <source>
        <dbReference type="Google" id="ProtNLM"/>
    </source>
</evidence>
<feature type="transmembrane region" description="Helical" evidence="1">
    <location>
        <begin position="112"/>
        <end position="129"/>
    </location>
</feature>
<keyword evidence="1" id="KW-0812">Transmembrane</keyword>
<proteinExistence type="predicted"/>
<keyword evidence="1" id="KW-0472">Membrane</keyword>
<gene>
    <name evidence="2" type="ORF">GTS_56290</name>
</gene>
<feature type="transmembrane region" description="Helical" evidence="1">
    <location>
        <begin position="81"/>
        <end position="100"/>
    </location>
</feature>
<reference evidence="3" key="1">
    <citation type="submission" date="2019-04" db="EMBL/GenBank/DDBJ databases">
        <title>Draft genome sequence of Pseudonocardiaceae bacterium SL3-2-4.</title>
        <authorList>
            <person name="Ningsih F."/>
            <person name="Yokota A."/>
            <person name="Sakai Y."/>
            <person name="Nanatani K."/>
            <person name="Yabe S."/>
            <person name="Oetari A."/>
            <person name="Sjamsuridzal W."/>
        </authorList>
    </citation>
    <scope>NUCLEOTIDE SEQUENCE [LARGE SCALE GENOMIC DNA]</scope>
    <source>
        <strain evidence="3">SL3-2-4</strain>
    </source>
</reference>
<dbReference type="AlphaFoldDB" id="A0A4D4JHX1"/>
<feature type="transmembrane region" description="Helical" evidence="1">
    <location>
        <begin position="144"/>
        <end position="162"/>
    </location>
</feature>
<dbReference type="EMBL" id="BJFL01000077">
    <property type="protein sequence ID" value="GDY33996.1"/>
    <property type="molecule type" value="Genomic_DNA"/>
</dbReference>
<feature type="transmembrane region" description="Helical" evidence="1">
    <location>
        <begin position="56"/>
        <end position="75"/>
    </location>
</feature>
<dbReference type="RefSeq" id="WP_225978830.1">
    <property type="nucleotide sequence ID" value="NZ_BJFL01000077.1"/>
</dbReference>
<name>A0A4D4JHX1_9PSEU</name>